<sequence>MDVVLTYGLFMVAGLAAGGTWSMWRAGNNLFAGVLLALTLLAAIAGVLRLL</sequence>
<evidence type="ECO:0000313" key="3">
    <source>
        <dbReference type="Proteomes" id="UP000042997"/>
    </source>
</evidence>
<keyword evidence="1" id="KW-0472">Membrane</keyword>
<keyword evidence="1" id="KW-1133">Transmembrane helix</keyword>
<dbReference type="Proteomes" id="UP000042997">
    <property type="component" value="Unassembled WGS sequence"/>
</dbReference>
<protein>
    <submittedName>
        <fullName evidence="2">Uncharacterized protein</fullName>
    </submittedName>
</protein>
<dbReference type="AlphaFoldDB" id="A0A098BML1"/>
<proteinExistence type="predicted"/>
<reference evidence="2 3" key="1">
    <citation type="journal article" date="2014" name="Genome Announc.">
        <title>Draft Genome Sequence of Propane- and Butane-Oxidizing Actinobacterium Rhodococcus ruber IEGM 231.</title>
        <authorList>
            <person name="Ivshina I.B."/>
            <person name="Kuyukina M.S."/>
            <person name="Krivoruchko A.V."/>
            <person name="Barbe V."/>
            <person name="Fischer C."/>
        </authorList>
    </citation>
    <scope>NUCLEOTIDE SEQUENCE [LARGE SCALE GENOMIC DNA]</scope>
</reference>
<dbReference type="GeneID" id="66836216"/>
<feature type="transmembrane region" description="Helical" evidence="1">
    <location>
        <begin position="30"/>
        <end position="50"/>
    </location>
</feature>
<name>A0A098BML1_9NOCA</name>
<evidence type="ECO:0000313" key="2">
    <source>
        <dbReference type="EMBL" id="CDZ89457.1"/>
    </source>
</evidence>
<feature type="transmembrane region" description="Helical" evidence="1">
    <location>
        <begin position="7"/>
        <end position="24"/>
    </location>
</feature>
<evidence type="ECO:0000256" key="1">
    <source>
        <dbReference type="SAM" id="Phobius"/>
    </source>
</evidence>
<organism evidence="2 3">
    <name type="scientific">Rhodococcus ruber</name>
    <dbReference type="NCBI Taxonomy" id="1830"/>
    <lineage>
        <taxon>Bacteria</taxon>
        <taxon>Bacillati</taxon>
        <taxon>Actinomycetota</taxon>
        <taxon>Actinomycetes</taxon>
        <taxon>Mycobacteriales</taxon>
        <taxon>Nocardiaceae</taxon>
        <taxon>Rhodococcus</taxon>
    </lineage>
</organism>
<accession>A0A098BML1</accession>
<dbReference type="RefSeq" id="WP_017681426.1">
    <property type="nucleotide sequence ID" value="NZ_CP024315.1"/>
</dbReference>
<dbReference type="EMBL" id="CCSD01000059">
    <property type="protein sequence ID" value="CDZ89457.1"/>
    <property type="molecule type" value="Genomic_DNA"/>
</dbReference>
<keyword evidence="1" id="KW-0812">Transmembrane</keyword>
<gene>
    <name evidence="2" type="ORF">RHRU231_480004</name>
</gene>